<accession>A0A4R2GV15</accession>
<sequence length="71" mass="8088">MSAHRDLHRLDHLQLPAHVSVWVHGGWRPGWLLACDNQVSGWHGLVQYQDEHDNEVTAWMAAEQIVPGGDR</sequence>
<comment type="caution">
    <text evidence="1">The sequence shown here is derived from an EMBL/GenBank/DDBJ whole genome shotgun (WGS) entry which is preliminary data.</text>
</comment>
<protein>
    <submittedName>
        <fullName evidence="1">Uncharacterized protein</fullName>
    </submittedName>
</protein>
<evidence type="ECO:0000313" key="1">
    <source>
        <dbReference type="EMBL" id="TCO12875.1"/>
    </source>
</evidence>
<keyword evidence="2" id="KW-1185">Reference proteome</keyword>
<evidence type="ECO:0000313" key="2">
    <source>
        <dbReference type="Proteomes" id="UP000294508"/>
    </source>
</evidence>
<dbReference type="Proteomes" id="UP000294508">
    <property type="component" value="Unassembled WGS sequence"/>
</dbReference>
<name>A0A4R2GV15_9ACTN</name>
<dbReference type="EMBL" id="SLWN01000028">
    <property type="protein sequence ID" value="TCO12875.1"/>
    <property type="molecule type" value="Genomic_DNA"/>
</dbReference>
<reference evidence="1 2" key="1">
    <citation type="journal article" date="2015" name="Stand. Genomic Sci.">
        <title>Genomic Encyclopedia of Bacterial and Archaeal Type Strains, Phase III: the genomes of soil and plant-associated and newly described type strains.</title>
        <authorList>
            <person name="Whitman W.B."/>
            <person name="Woyke T."/>
            <person name="Klenk H.P."/>
            <person name="Zhou Y."/>
            <person name="Lilburn T.G."/>
            <person name="Beck B.J."/>
            <person name="De Vos P."/>
            <person name="Vandamme P."/>
            <person name="Eisen J.A."/>
            <person name="Garrity G."/>
            <person name="Hugenholtz P."/>
            <person name="Kyrpides N.C."/>
        </authorList>
    </citation>
    <scope>NUCLEOTIDE SEQUENCE [LARGE SCALE GENOMIC DNA]</scope>
    <source>
        <strain evidence="1 2">VKM Ac-2572</strain>
    </source>
</reference>
<proteinExistence type="predicted"/>
<dbReference type="AlphaFoldDB" id="A0A4R2GV15"/>
<dbReference type="RefSeq" id="WP_132217073.1">
    <property type="nucleotide sequence ID" value="NZ_SLWN01000028.1"/>
</dbReference>
<organism evidence="1 2">
    <name type="scientific">Kribbella steppae</name>
    <dbReference type="NCBI Taxonomy" id="2512223"/>
    <lineage>
        <taxon>Bacteria</taxon>
        <taxon>Bacillati</taxon>
        <taxon>Actinomycetota</taxon>
        <taxon>Actinomycetes</taxon>
        <taxon>Propionibacteriales</taxon>
        <taxon>Kribbellaceae</taxon>
        <taxon>Kribbella</taxon>
    </lineage>
</organism>
<dbReference type="OrthoDB" id="3830485at2"/>
<gene>
    <name evidence="1" type="ORF">EV652_12846</name>
</gene>